<proteinExistence type="predicted"/>
<feature type="compositionally biased region" description="Basic residues" evidence="1">
    <location>
        <begin position="168"/>
        <end position="179"/>
    </location>
</feature>
<evidence type="ECO:0000313" key="4">
    <source>
        <dbReference type="Proteomes" id="UP000235023"/>
    </source>
</evidence>
<dbReference type="OrthoDB" id="5419752at2759"/>
<sequence>MPLLPTSHAYLEQSALLLQAYPDTTRMTTKYNFPSTRPSNTSRKQKSKLASSSAPTATTTTSTTPQTPTTPLAYLTLKTYNPTTGICLKYRTNKAAEVGRLITSLGKLAAGASVAELGLSNPVPAAPAAADVEMADAPEDASAGASTPVVPAAAAAAPPKGDAGGKGGKGKKKGGKGRR</sequence>
<dbReference type="InterPro" id="IPR039432">
    <property type="entry name" value="SRP9_dom"/>
</dbReference>
<evidence type="ECO:0000259" key="2">
    <source>
        <dbReference type="Pfam" id="PF05486"/>
    </source>
</evidence>
<feature type="compositionally biased region" description="Low complexity" evidence="1">
    <location>
        <begin position="49"/>
        <end position="67"/>
    </location>
</feature>
<gene>
    <name evidence="3" type="ORF">BDW42DRAFT_189087</name>
</gene>
<feature type="region of interest" description="Disordered" evidence="1">
    <location>
        <begin position="28"/>
        <end position="67"/>
    </location>
</feature>
<dbReference type="AlphaFoldDB" id="A0A2J5HFR5"/>
<dbReference type="Pfam" id="PF05486">
    <property type="entry name" value="SRP9-21"/>
    <property type="match status" value="1"/>
</dbReference>
<dbReference type="PANTHER" id="PTHR12834">
    <property type="entry name" value="SIGNAL RECOGNITION PARTICLE 9 KDA PROTEIN"/>
    <property type="match status" value="1"/>
</dbReference>
<feature type="compositionally biased region" description="Polar residues" evidence="1">
    <location>
        <begin position="28"/>
        <end position="42"/>
    </location>
</feature>
<evidence type="ECO:0000313" key="3">
    <source>
        <dbReference type="EMBL" id="PLN75756.1"/>
    </source>
</evidence>
<feature type="domain" description="SRP9" evidence="2">
    <location>
        <begin position="5"/>
        <end position="110"/>
    </location>
</feature>
<evidence type="ECO:0000256" key="1">
    <source>
        <dbReference type="SAM" id="MobiDB-lite"/>
    </source>
</evidence>
<feature type="region of interest" description="Disordered" evidence="1">
    <location>
        <begin position="135"/>
        <end position="179"/>
    </location>
</feature>
<dbReference type="Proteomes" id="UP000235023">
    <property type="component" value="Unassembled WGS sequence"/>
</dbReference>
<name>A0A2J5HFR5_9EURO</name>
<protein>
    <submittedName>
        <fullName evidence="3">Signal recognition particle 9 kDa protein-domain-containing protein</fullName>
    </submittedName>
</protein>
<keyword evidence="4" id="KW-1185">Reference proteome</keyword>
<accession>A0A2J5HFR5</accession>
<organism evidence="3 4">
    <name type="scientific">Aspergillus taichungensis</name>
    <dbReference type="NCBI Taxonomy" id="482145"/>
    <lineage>
        <taxon>Eukaryota</taxon>
        <taxon>Fungi</taxon>
        <taxon>Dikarya</taxon>
        <taxon>Ascomycota</taxon>
        <taxon>Pezizomycotina</taxon>
        <taxon>Eurotiomycetes</taxon>
        <taxon>Eurotiomycetidae</taxon>
        <taxon>Eurotiales</taxon>
        <taxon>Aspergillaceae</taxon>
        <taxon>Aspergillus</taxon>
        <taxon>Aspergillus subgen. Circumdati</taxon>
    </lineage>
</organism>
<dbReference type="PANTHER" id="PTHR12834:SF12">
    <property type="entry name" value="SIGNAL RECOGNITION PARTICLE 9 KDA PROTEIN"/>
    <property type="match status" value="1"/>
</dbReference>
<reference evidence="4" key="1">
    <citation type="submission" date="2017-12" db="EMBL/GenBank/DDBJ databases">
        <authorList>
            <consortium name="DOE Joint Genome Institute"/>
            <person name="Mondo S.J."/>
            <person name="Kjaerbolling I."/>
            <person name="Vesth T.C."/>
            <person name="Frisvad J.C."/>
            <person name="Nybo J.L."/>
            <person name="Theobald S."/>
            <person name="Kuo A."/>
            <person name="Bowyer P."/>
            <person name="Matsuda Y."/>
            <person name="Lyhne E.K."/>
            <person name="Kogle M.E."/>
            <person name="Clum A."/>
            <person name="Lipzen A."/>
            <person name="Salamov A."/>
            <person name="Ngan C.Y."/>
            <person name="Daum C."/>
            <person name="Chiniquy J."/>
            <person name="Barry K."/>
            <person name="LaButti K."/>
            <person name="Haridas S."/>
            <person name="Simmons B.A."/>
            <person name="Magnuson J.K."/>
            <person name="Mortensen U.H."/>
            <person name="Larsen T.O."/>
            <person name="Grigoriev I.V."/>
            <person name="Baker S.E."/>
            <person name="Andersen M.R."/>
            <person name="Nordberg H.P."/>
            <person name="Cantor M.N."/>
            <person name="Hua S.X."/>
        </authorList>
    </citation>
    <scope>NUCLEOTIDE SEQUENCE [LARGE SCALE GENOMIC DNA]</scope>
    <source>
        <strain evidence="4">IBT 19404</strain>
    </source>
</reference>
<dbReference type="GO" id="GO:0005786">
    <property type="term" value="C:signal recognition particle, endoplasmic reticulum targeting"/>
    <property type="evidence" value="ECO:0007669"/>
    <property type="project" value="TreeGrafter"/>
</dbReference>
<dbReference type="InterPro" id="IPR039914">
    <property type="entry name" value="SRP9-like"/>
</dbReference>
<feature type="compositionally biased region" description="Low complexity" evidence="1">
    <location>
        <begin position="140"/>
        <end position="161"/>
    </location>
</feature>
<dbReference type="EMBL" id="KZ559638">
    <property type="protein sequence ID" value="PLN75756.1"/>
    <property type="molecule type" value="Genomic_DNA"/>
</dbReference>
<dbReference type="GO" id="GO:0006614">
    <property type="term" value="P:SRP-dependent cotranslational protein targeting to membrane"/>
    <property type="evidence" value="ECO:0007669"/>
    <property type="project" value="InterPro"/>
</dbReference>